<accession>D9QTL9</accession>
<dbReference type="HOGENOM" id="CLU_057068_3_0_9"/>
<dbReference type="AlphaFoldDB" id="D9QTL9"/>
<dbReference type="SMART" id="SM00858">
    <property type="entry name" value="SAF"/>
    <property type="match status" value="1"/>
</dbReference>
<dbReference type="InterPro" id="IPR017592">
    <property type="entry name" value="Pilus_assmbl_Flp-typ_CpaB"/>
</dbReference>
<evidence type="ECO:0000256" key="1">
    <source>
        <dbReference type="SAM" id="MobiDB-lite"/>
    </source>
</evidence>
<name>D9QTL9_ACEAZ</name>
<dbReference type="InterPro" id="IPR031571">
    <property type="entry name" value="RcpC_dom"/>
</dbReference>
<protein>
    <submittedName>
        <fullName evidence="4">Flp pilus assembly protein CpaB</fullName>
    </submittedName>
</protein>
<feature type="compositionally biased region" description="Basic and acidic residues" evidence="1">
    <location>
        <begin position="267"/>
        <end position="278"/>
    </location>
</feature>
<keyword evidence="5" id="KW-1185">Reference proteome</keyword>
<keyword evidence="2" id="KW-0472">Membrane</keyword>
<gene>
    <name evidence="4" type="ordered locus">Acear_0233</name>
</gene>
<dbReference type="EMBL" id="CP002105">
    <property type="protein sequence ID" value="ADL11783.1"/>
    <property type="molecule type" value="Genomic_DNA"/>
</dbReference>
<sequence length="278" mass="30463">MNFKVVIVIAVILGLITSGAVYFMMDNMQQEAVKEQPKASVVVAKQNIEPREQITRSKVQLKQVPQETVHSQAVTSISQAVEKFALKDIISGEQLLKPRLLGKEEVSSGLAFNLADDKRAVTVPVTEVSGVAGFLTPGDYVDVVSVFSTYEAQQTVAKTVLQKVKVLAVAQDMVRERDQKPKVTKSVTLGVGLAEAEKLVLADRKGEIRLVLRSAQNESFSMSNGVKFEELVGNLEEEGTDNKEQIADKDINQKSSSQDQEGIEVIRGSERSYQKVSP</sequence>
<organism evidence="4 5">
    <name type="scientific">Acetohalobium arabaticum (strain ATCC 49924 / DSM 5501 / Z-7288)</name>
    <dbReference type="NCBI Taxonomy" id="574087"/>
    <lineage>
        <taxon>Bacteria</taxon>
        <taxon>Bacillati</taxon>
        <taxon>Bacillota</taxon>
        <taxon>Clostridia</taxon>
        <taxon>Halanaerobiales</taxon>
        <taxon>Halobacteroidaceae</taxon>
        <taxon>Acetohalobium</taxon>
    </lineage>
</organism>
<dbReference type="Proteomes" id="UP000001661">
    <property type="component" value="Chromosome"/>
</dbReference>
<evidence type="ECO:0000259" key="3">
    <source>
        <dbReference type="SMART" id="SM00858"/>
    </source>
</evidence>
<dbReference type="STRING" id="574087.Acear_0233"/>
<feature type="transmembrane region" description="Helical" evidence="2">
    <location>
        <begin position="6"/>
        <end position="25"/>
    </location>
</feature>
<dbReference type="KEGG" id="aar:Acear_0233"/>
<evidence type="ECO:0000256" key="2">
    <source>
        <dbReference type="SAM" id="Phobius"/>
    </source>
</evidence>
<evidence type="ECO:0000313" key="5">
    <source>
        <dbReference type="Proteomes" id="UP000001661"/>
    </source>
</evidence>
<dbReference type="InterPro" id="IPR013974">
    <property type="entry name" value="SAF"/>
</dbReference>
<proteinExistence type="predicted"/>
<dbReference type="Pfam" id="PF08666">
    <property type="entry name" value="SAF"/>
    <property type="match status" value="1"/>
</dbReference>
<keyword evidence="2" id="KW-1133">Transmembrane helix</keyword>
<dbReference type="RefSeq" id="WP_013277229.1">
    <property type="nucleotide sequence ID" value="NC_014378.1"/>
</dbReference>
<dbReference type="CDD" id="cd11614">
    <property type="entry name" value="SAF_CpaB_FlgA_like"/>
    <property type="match status" value="1"/>
</dbReference>
<dbReference type="eggNOG" id="COG3745">
    <property type="taxonomic scope" value="Bacteria"/>
</dbReference>
<keyword evidence="2" id="KW-0812">Transmembrane</keyword>
<feature type="domain" description="SAF" evidence="3">
    <location>
        <begin position="39"/>
        <end position="101"/>
    </location>
</feature>
<dbReference type="Pfam" id="PF16976">
    <property type="entry name" value="RcpC"/>
    <property type="match status" value="1"/>
</dbReference>
<feature type="region of interest" description="Disordered" evidence="1">
    <location>
        <begin position="237"/>
        <end position="278"/>
    </location>
</feature>
<dbReference type="NCBIfam" id="TIGR03177">
    <property type="entry name" value="pilus_cpaB"/>
    <property type="match status" value="1"/>
</dbReference>
<dbReference type="Gene3D" id="3.90.1210.10">
    <property type="entry name" value="Antifreeze-like/N-acetylneuraminic acid synthase C-terminal domain"/>
    <property type="match status" value="1"/>
</dbReference>
<feature type="compositionally biased region" description="Basic and acidic residues" evidence="1">
    <location>
        <begin position="240"/>
        <end position="252"/>
    </location>
</feature>
<dbReference type="OrthoDB" id="163768at2"/>
<evidence type="ECO:0000313" key="4">
    <source>
        <dbReference type="EMBL" id="ADL11783.1"/>
    </source>
</evidence>
<reference evidence="4 5" key="1">
    <citation type="journal article" date="2010" name="Stand. Genomic Sci.">
        <title>Complete genome sequence of Acetohalobium arabaticum type strain (Z-7288).</title>
        <authorList>
            <person name="Sikorski J."/>
            <person name="Lapidus A."/>
            <person name="Chertkov O."/>
            <person name="Lucas S."/>
            <person name="Copeland A."/>
            <person name="Glavina Del Rio T."/>
            <person name="Nolan M."/>
            <person name="Tice H."/>
            <person name="Cheng J.F."/>
            <person name="Han C."/>
            <person name="Brambilla E."/>
            <person name="Pitluck S."/>
            <person name="Liolios K."/>
            <person name="Ivanova N."/>
            <person name="Mavromatis K."/>
            <person name="Mikhailova N."/>
            <person name="Pati A."/>
            <person name="Bruce D."/>
            <person name="Detter C."/>
            <person name="Tapia R."/>
            <person name="Goodwin L."/>
            <person name="Chen A."/>
            <person name="Palaniappan K."/>
            <person name="Land M."/>
            <person name="Hauser L."/>
            <person name="Chang Y.J."/>
            <person name="Jeffries C.D."/>
            <person name="Rohde M."/>
            <person name="Goker M."/>
            <person name="Spring S."/>
            <person name="Woyke T."/>
            <person name="Bristow J."/>
            <person name="Eisen J.A."/>
            <person name="Markowitz V."/>
            <person name="Hugenholtz P."/>
            <person name="Kyrpides N.C."/>
            <person name="Klenk H.P."/>
        </authorList>
    </citation>
    <scope>NUCLEOTIDE SEQUENCE [LARGE SCALE GENOMIC DNA]</scope>
    <source>
        <strain evidence="5">ATCC 49924 / DSM 5501 / Z-7288</strain>
    </source>
</reference>